<dbReference type="Gene3D" id="2.60.40.1120">
    <property type="entry name" value="Carboxypeptidase-like, regulatory domain"/>
    <property type="match status" value="1"/>
</dbReference>
<dbReference type="InterPro" id="IPR012910">
    <property type="entry name" value="Plug_dom"/>
</dbReference>
<protein>
    <submittedName>
        <fullName evidence="8">TonB-dependent receptor</fullName>
    </submittedName>
</protein>
<organism evidence="8 9">
    <name type="scientific">Nibrella saemangeumensis</name>
    <dbReference type="NCBI Taxonomy" id="1084526"/>
    <lineage>
        <taxon>Bacteria</taxon>
        <taxon>Pseudomonadati</taxon>
        <taxon>Bacteroidota</taxon>
        <taxon>Cytophagia</taxon>
        <taxon>Cytophagales</taxon>
        <taxon>Spirosomataceae</taxon>
        <taxon>Nibrella</taxon>
    </lineage>
</organism>
<dbReference type="InterPro" id="IPR008969">
    <property type="entry name" value="CarboxyPept-like_regulatory"/>
</dbReference>
<dbReference type="PANTHER" id="PTHR40980:SF4">
    <property type="entry name" value="TONB-DEPENDENT RECEPTOR-LIKE BETA-BARREL DOMAIN-CONTAINING PROTEIN"/>
    <property type="match status" value="1"/>
</dbReference>
<evidence type="ECO:0000313" key="9">
    <source>
        <dbReference type="Proteomes" id="UP001501175"/>
    </source>
</evidence>
<feature type="domain" description="TonB-dependent receptor plug" evidence="7">
    <location>
        <begin position="142"/>
        <end position="238"/>
    </location>
</feature>
<comment type="similarity">
    <text evidence="4">Belongs to the TonB-dependent receptor family.</text>
</comment>
<keyword evidence="5" id="KW-0732">Signal</keyword>
<dbReference type="Pfam" id="PF07715">
    <property type="entry name" value="Plug"/>
    <property type="match status" value="1"/>
</dbReference>
<evidence type="ECO:0000259" key="6">
    <source>
        <dbReference type="Pfam" id="PF00593"/>
    </source>
</evidence>
<keyword evidence="2 4" id="KW-0472">Membrane</keyword>
<gene>
    <name evidence="8" type="ORF">GCM10023189_01250</name>
</gene>
<evidence type="ECO:0000313" key="8">
    <source>
        <dbReference type="EMBL" id="GAA4446289.1"/>
    </source>
</evidence>
<dbReference type="EMBL" id="BAABHD010000002">
    <property type="protein sequence ID" value="GAA4446289.1"/>
    <property type="molecule type" value="Genomic_DNA"/>
</dbReference>
<dbReference type="Proteomes" id="UP001501175">
    <property type="component" value="Unassembled WGS sequence"/>
</dbReference>
<reference evidence="9" key="1">
    <citation type="journal article" date="2019" name="Int. J. Syst. Evol. Microbiol.">
        <title>The Global Catalogue of Microorganisms (GCM) 10K type strain sequencing project: providing services to taxonomists for standard genome sequencing and annotation.</title>
        <authorList>
            <consortium name="The Broad Institute Genomics Platform"/>
            <consortium name="The Broad Institute Genome Sequencing Center for Infectious Disease"/>
            <person name="Wu L."/>
            <person name="Ma J."/>
        </authorList>
    </citation>
    <scope>NUCLEOTIDE SEQUENCE [LARGE SCALE GENOMIC DNA]</scope>
    <source>
        <strain evidence="9">JCM 17927</strain>
    </source>
</reference>
<dbReference type="Gene3D" id="2.40.170.20">
    <property type="entry name" value="TonB-dependent receptor, beta-barrel domain"/>
    <property type="match status" value="1"/>
</dbReference>
<keyword evidence="8" id="KW-0675">Receptor</keyword>
<feature type="signal peptide" evidence="5">
    <location>
        <begin position="1"/>
        <end position="27"/>
    </location>
</feature>
<dbReference type="InterPro" id="IPR036942">
    <property type="entry name" value="Beta-barrel_TonB_sf"/>
</dbReference>
<dbReference type="Pfam" id="PF13715">
    <property type="entry name" value="CarbopepD_reg_2"/>
    <property type="match status" value="1"/>
</dbReference>
<feature type="domain" description="TonB-dependent receptor-like beta-barrel" evidence="6">
    <location>
        <begin position="423"/>
        <end position="862"/>
    </location>
</feature>
<evidence type="ECO:0000256" key="5">
    <source>
        <dbReference type="SAM" id="SignalP"/>
    </source>
</evidence>
<comment type="subcellular location">
    <subcellularLocation>
        <location evidence="1 4">Cell outer membrane</location>
    </subcellularLocation>
</comment>
<evidence type="ECO:0000256" key="2">
    <source>
        <dbReference type="ARBA" id="ARBA00023136"/>
    </source>
</evidence>
<keyword evidence="4" id="KW-0798">TonB box</keyword>
<dbReference type="SUPFAM" id="SSF49464">
    <property type="entry name" value="Carboxypeptidase regulatory domain-like"/>
    <property type="match status" value="1"/>
</dbReference>
<proteinExistence type="inferred from homology"/>
<evidence type="ECO:0000256" key="1">
    <source>
        <dbReference type="ARBA" id="ARBA00004442"/>
    </source>
</evidence>
<evidence type="ECO:0000256" key="3">
    <source>
        <dbReference type="ARBA" id="ARBA00023237"/>
    </source>
</evidence>
<evidence type="ECO:0000259" key="7">
    <source>
        <dbReference type="Pfam" id="PF07715"/>
    </source>
</evidence>
<comment type="caution">
    <text evidence="8">The sequence shown here is derived from an EMBL/GenBank/DDBJ whole genome shotgun (WGS) entry which is preliminary data.</text>
</comment>
<dbReference type="SUPFAM" id="SSF56935">
    <property type="entry name" value="Porins"/>
    <property type="match status" value="1"/>
</dbReference>
<dbReference type="InterPro" id="IPR037066">
    <property type="entry name" value="Plug_dom_sf"/>
</dbReference>
<feature type="chain" id="PRO_5045830415" evidence="5">
    <location>
        <begin position="28"/>
        <end position="937"/>
    </location>
</feature>
<dbReference type="Gene3D" id="2.170.130.10">
    <property type="entry name" value="TonB-dependent receptor, plug domain"/>
    <property type="match status" value="1"/>
</dbReference>
<evidence type="ECO:0000256" key="4">
    <source>
        <dbReference type="RuleBase" id="RU003357"/>
    </source>
</evidence>
<dbReference type="PANTHER" id="PTHR40980">
    <property type="entry name" value="PLUG DOMAIN-CONTAINING PROTEIN"/>
    <property type="match status" value="1"/>
</dbReference>
<keyword evidence="9" id="KW-1185">Reference proteome</keyword>
<dbReference type="Pfam" id="PF00593">
    <property type="entry name" value="TonB_dep_Rec_b-barrel"/>
    <property type="match status" value="1"/>
</dbReference>
<sequence length="937" mass="105065">MFDDYNANMKKNVLSLCLILLTLTSFAQTGSIKGTIKDAKTNEVIIGATVQLVGTNPPIGSVTDIEGNFDIKKVPAGVHQLQLSYVSYATKTIANVRVEADKTTLINSALDEDNKTLQEVVIRAQKTTNTEVAVITEIKQVQQIAVGISAQQIQRTQDRDASAVIRRVPGISITDDRFVVVRGLNERYNTVLLNDIITPSTEVDVKSFSFDLIPSSAIDRILVFKSSSADLPGDVSGGAIKIYTKTVPDGNSLSVNFSTGYRNGSTFSSALSHAGGRLDWLGIEDGSRTLPNDFPNRRAVINSARYETIINRFRELPDYYAVKPMTVTPDWRGGINFSRRFFLNSTEITNTSYINYSLSRLNNAIVQNRYNFNAGKTETFNDQLLQENARLGVMSNWAFIFNPRTKVEFRNLFNQLGNKETITRGGANLENNLDYNNAAFRFEARSIYAGQLSGTHELNEKTRLRVIGGLGYTYRNEPDFRRYTSTRESGTNQPFVINLQQFESPTLQQAARFYSRLGEIVGTGAASFERILGEKTESADQQRKLTVGTYVESKSRKYSARWFGIVNPNRISNEILSLSPERFFNSENLRANRVFYSEGTNFDDKYQAQNLMAAGYASLYWPVSPKFSGTLGFRGEYNRQQLQSFERGGGIPVRVDRPVFNPLPSVNLTYKFSDKHVARAAYSTTVNRPEFRELSPSTYYDFNFDVSRRGNPNLTNATIQNYDVRYEYYPSQNELVTVALFNKQFTNPIEAAIFYNGSTVAFTVANAQKAYARGVEVEVRKALGNPASNSFLSKTLLTLNASLIDSDVRTGLGSSTLNRYLQGQSPYLVNAGLFYHDDQRGIQANVLYNVIGPRIFTIGDNVLSANIFEMPRNVIDINIIKSLGRHLELRASVQDLLNQPFRLVQDTDRNNKVTGTDGTYQQFRRGSYSMLGLRYSL</sequence>
<keyword evidence="3" id="KW-0998">Cell outer membrane</keyword>
<dbReference type="InterPro" id="IPR000531">
    <property type="entry name" value="Beta-barrel_TonB"/>
</dbReference>
<accession>A0ABP8M8A4</accession>
<name>A0ABP8M8A4_9BACT</name>